<keyword evidence="5 9" id="KW-0255">Endonuclease</keyword>
<dbReference type="GO" id="GO:0004519">
    <property type="term" value="F:endonuclease activity"/>
    <property type="evidence" value="ECO:0007669"/>
    <property type="project" value="UniProtKB-KW"/>
</dbReference>
<gene>
    <name evidence="9 11" type="primary">cas2</name>
    <name evidence="11" type="ORF">ACFSY7_06975</name>
</gene>
<feature type="binding site" evidence="9">
    <location>
        <position position="8"/>
    </location>
    <ligand>
        <name>Mg(2+)</name>
        <dbReference type="ChEBI" id="CHEBI:18420"/>
        <note>catalytic</note>
    </ligand>
</feature>
<dbReference type="Gene3D" id="3.30.70.240">
    <property type="match status" value="1"/>
</dbReference>
<dbReference type="PANTHER" id="PTHR34405:SF3">
    <property type="entry name" value="CRISPR-ASSOCIATED ENDORIBONUCLEASE CAS2 3"/>
    <property type="match status" value="1"/>
</dbReference>
<keyword evidence="4 9" id="KW-0479">Metal-binding</keyword>
<dbReference type="NCBIfam" id="TIGR01573">
    <property type="entry name" value="cas2"/>
    <property type="match status" value="1"/>
</dbReference>
<dbReference type="InterPro" id="IPR021127">
    <property type="entry name" value="CRISPR_associated_Cas2"/>
</dbReference>
<dbReference type="CDD" id="cd09725">
    <property type="entry name" value="Cas2_I_II_III"/>
    <property type="match status" value="1"/>
</dbReference>
<comment type="cofactor">
    <cofactor evidence="1 9">
        <name>Mg(2+)</name>
        <dbReference type="ChEBI" id="CHEBI:18420"/>
    </cofactor>
</comment>
<comment type="subunit">
    <text evidence="9">Homodimer, forms a heterotetramer with a Cas1 homodimer.</text>
</comment>
<keyword evidence="8 9" id="KW-0051">Antiviral defense</keyword>
<evidence type="ECO:0000256" key="1">
    <source>
        <dbReference type="ARBA" id="ARBA00001946"/>
    </source>
</evidence>
<organism evidence="11 12">
    <name type="scientific">Kurthia populi</name>
    <dbReference type="NCBI Taxonomy" id="1562132"/>
    <lineage>
        <taxon>Bacteria</taxon>
        <taxon>Bacillati</taxon>
        <taxon>Bacillota</taxon>
        <taxon>Bacilli</taxon>
        <taxon>Bacillales</taxon>
        <taxon>Caryophanaceae</taxon>
        <taxon>Kurthia</taxon>
    </lineage>
</organism>
<evidence type="ECO:0000256" key="10">
    <source>
        <dbReference type="PIRNR" id="PIRNR032582"/>
    </source>
</evidence>
<evidence type="ECO:0000256" key="5">
    <source>
        <dbReference type="ARBA" id="ARBA00022759"/>
    </source>
</evidence>
<evidence type="ECO:0000256" key="4">
    <source>
        <dbReference type="ARBA" id="ARBA00022723"/>
    </source>
</evidence>
<dbReference type="HAMAP" id="MF_01471">
    <property type="entry name" value="Cas2"/>
    <property type="match status" value="1"/>
</dbReference>
<comment type="caution">
    <text evidence="11">The sequence shown here is derived from an EMBL/GenBank/DDBJ whole genome shotgun (WGS) entry which is preliminary data.</text>
</comment>
<evidence type="ECO:0000313" key="12">
    <source>
        <dbReference type="Proteomes" id="UP001597568"/>
    </source>
</evidence>
<evidence type="ECO:0000256" key="9">
    <source>
        <dbReference type="HAMAP-Rule" id="MF_01471"/>
    </source>
</evidence>
<dbReference type="PIRSF" id="PIRSF032582">
    <property type="entry name" value="Cas2"/>
    <property type="match status" value="1"/>
</dbReference>
<evidence type="ECO:0000313" key="11">
    <source>
        <dbReference type="EMBL" id="MFD2868236.1"/>
    </source>
</evidence>
<dbReference type="PANTHER" id="PTHR34405">
    <property type="entry name" value="CRISPR-ASSOCIATED ENDORIBONUCLEASE CAS2"/>
    <property type="match status" value="1"/>
</dbReference>
<dbReference type="EMBL" id="JBHUOR010000038">
    <property type="protein sequence ID" value="MFD2868236.1"/>
    <property type="molecule type" value="Genomic_DNA"/>
</dbReference>
<dbReference type="RefSeq" id="WP_380147353.1">
    <property type="nucleotide sequence ID" value="NZ_JBHUOR010000038.1"/>
</dbReference>
<evidence type="ECO:0000256" key="3">
    <source>
        <dbReference type="ARBA" id="ARBA00022722"/>
    </source>
</evidence>
<sequence>MLILVTYDVSTQTAEGRTRLRKVAKVCQNYGVRVQNSVFECIVDATQLLMMKKELDDMINKGTDSLRFYNLGNKYKSKVEHIGAKESIHVEEPLIF</sequence>
<dbReference type="Proteomes" id="UP001597568">
    <property type="component" value="Unassembled WGS sequence"/>
</dbReference>
<dbReference type="Pfam" id="PF09827">
    <property type="entry name" value="CRISPR_Cas2"/>
    <property type="match status" value="1"/>
</dbReference>
<evidence type="ECO:0000256" key="8">
    <source>
        <dbReference type="ARBA" id="ARBA00023118"/>
    </source>
</evidence>
<evidence type="ECO:0000256" key="7">
    <source>
        <dbReference type="ARBA" id="ARBA00022842"/>
    </source>
</evidence>
<name>A0ABW5XZ07_9BACL</name>
<protein>
    <recommendedName>
        <fullName evidence="9">CRISPR-associated endoribonuclease Cas2</fullName>
        <ecNumber evidence="9">3.1.-.-</ecNumber>
    </recommendedName>
</protein>
<keyword evidence="6 9" id="KW-0378">Hydrolase</keyword>
<dbReference type="EC" id="3.1.-.-" evidence="9"/>
<dbReference type="SUPFAM" id="SSF143430">
    <property type="entry name" value="TTP0101/SSO1404-like"/>
    <property type="match status" value="1"/>
</dbReference>
<reference evidence="12" key="1">
    <citation type="journal article" date="2019" name="Int. J. Syst. Evol. Microbiol.">
        <title>The Global Catalogue of Microorganisms (GCM) 10K type strain sequencing project: providing services to taxonomists for standard genome sequencing and annotation.</title>
        <authorList>
            <consortium name="The Broad Institute Genomics Platform"/>
            <consortium name="The Broad Institute Genome Sequencing Center for Infectious Disease"/>
            <person name="Wu L."/>
            <person name="Ma J."/>
        </authorList>
    </citation>
    <scope>NUCLEOTIDE SEQUENCE [LARGE SCALE GENOMIC DNA]</scope>
    <source>
        <strain evidence="12">KCTC 33522</strain>
    </source>
</reference>
<evidence type="ECO:0000256" key="6">
    <source>
        <dbReference type="ARBA" id="ARBA00022801"/>
    </source>
</evidence>
<keyword evidence="3 9" id="KW-0540">Nuclease</keyword>
<keyword evidence="12" id="KW-1185">Reference proteome</keyword>
<comment type="function">
    <text evidence="9">CRISPR (clustered regularly interspaced short palindromic repeat), is an adaptive immune system that provides protection against mobile genetic elements (viruses, transposable elements and conjugative plasmids). CRISPR clusters contain sequences complementary to antecedent mobile elements and target invading nucleic acids. CRISPR clusters are transcribed and processed into CRISPR RNA (crRNA). Functions as a ssRNA-specific endoribonuclease. Involved in the integration of spacer DNA into the CRISPR cassette.</text>
</comment>
<accession>A0ABW5XZ07</accession>
<dbReference type="InterPro" id="IPR019199">
    <property type="entry name" value="Virulence_VapD/CRISPR_Cas2"/>
</dbReference>
<proteinExistence type="inferred from homology"/>
<evidence type="ECO:0000256" key="2">
    <source>
        <dbReference type="ARBA" id="ARBA00009959"/>
    </source>
</evidence>
<keyword evidence="7 9" id="KW-0460">Magnesium</keyword>
<comment type="similarity">
    <text evidence="2 9 10">Belongs to the CRISPR-associated endoribonuclease Cas2 protein family.</text>
</comment>